<dbReference type="AlphaFoldDB" id="A0A4P5ZDD5"/>
<comment type="caution">
    <text evidence="1">The sequence shown here is derived from an EMBL/GenBank/DDBJ whole genome shotgun (WGS) entry which is preliminary data.</text>
</comment>
<protein>
    <submittedName>
        <fullName evidence="1">Uncharacterized protein</fullName>
    </submittedName>
</protein>
<name>A0A4P5ZDD5_PLAAG</name>
<reference evidence="2" key="1">
    <citation type="submission" date="2019-02" db="EMBL/GenBank/DDBJ databases">
        <title>Draft genome sequence of Planktothrix agardhii NIES-905.</title>
        <authorList>
            <person name="Yamaguchi H."/>
            <person name="Suzuki S."/>
            <person name="Kawachi M."/>
        </authorList>
    </citation>
    <scope>NUCLEOTIDE SEQUENCE [LARGE SCALE GENOMIC DNA]</scope>
    <source>
        <strain evidence="2">CCAP 1459/11A</strain>
    </source>
</reference>
<dbReference type="EMBL" id="BJCD01000030">
    <property type="protein sequence ID" value="GDZ92944.1"/>
    <property type="molecule type" value="Genomic_DNA"/>
</dbReference>
<evidence type="ECO:0000313" key="1">
    <source>
        <dbReference type="EMBL" id="GDZ92944.1"/>
    </source>
</evidence>
<evidence type="ECO:0000313" key="2">
    <source>
        <dbReference type="Proteomes" id="UP000299794"/>
    </source>
</evidence>
<organism evidence="1 2">
    <name type="scientific">Planktothrix agardhii CCAP 1459/11A</name>
    <dbReference type="NCBI Taxonomy" id="282420"/>
    <lineage>
        <taxon>Bacteria</taxon>
        <taxon>Bacillati</taxon>
        <taxon>Cyanobacteriota</taxon>
        <taxon>Cyanophyceae</taxon>
        <taxon>Oscillatoriophycideae</taxon>
        <taxon>Oscillatoriales</taxon>
        <taxon>Microcoleaceae</taxon>
        <taxon>Planktothrix</taxon>
    </lineage>
</organism>
<gene>
    <name evidence="1" type="ORF">PA905_06410</name>
</gene>
<dbReference type="Proteomes" id="UP000299794">
    <property type="component" value="Unassembled WGS sequence"/>
</dbReference>
<accession>A0A4P5ZDD5</accession>
<sequence>MEKALKGLLLLLFLIDSTAYYEEQKPGLG</sequence>
<proteinExistence type="predicted"/>